<dbReference type="Proteomes" id="UP000515591">
    <property type="component" value="Chromosome"/>
</dbReference>
<sequence length="209" mass="24271">MRRKLLPLAIIASIYCSNAHSTVPDFCNSITTRDINSCSDFLLRESDKKLNEKYKQLLASIPEKSKAILIKSQRLWISYRDKTCQVYQPDSEGKYPDGSHAGNEAYAEKKNCETDITDSRTIELETLLNHGINHAYKKFKKYTIQNNQSLDEEKLKEEIIRRAEKNSYWKKYADVNCTLSRALYDEETSNCLSRLAFFDQPTPDQKHEN</sequence>
<feature type="chain" id="PRO_5028146362" description="Lysozyme inhibitor LprI-like N-terminal domain-containing protein" evidence="1">
    <location>
        <begin position="20"/>
        <end position="209"/>
    </location>
</feature>
<evidence type="ECO:0000256" key="1">
    <source>
        <dbReference type="SAM" id="SignalP"/>
    </source>
</evidence>
<dbReference type="RefSeq" id="WP_182851764.1">
    <property type="nucleotide sequence ID" value="NZ_AP022213.1"/>
</dbReference>
<reference evidence="3 4" key="1">
    <citation type="submission" date="2019-12" db="EMBL/GenBank/DDBJ databases">
        <title>complete genome sequences of Pseudomonas otitidis str. WP8-S17-CRE-03 isolated from wastewater treatment plant effluent.</title>
        <authorList>
            <person name="Sekizuka T."/>
            <person name="Itokawa K."/>
            <person name="Yatsu K."/>
            <person name="Inamine Y."/>
            <person name="Kuroda M."/>
        </authorList>
    </citation>
    <scope>NUCLEOTIDE SEQUENCE [LARGE SCALE GENOMIC DNA]</scope>
    <source>
        <strain evidence="3 4">WP8-S17-CRE-03</strain>
    </source>
</reference>
<keyword evidence="1" id="KW-0732">Signal</keyword>
<dbReference type="EMBL" id="AP022213">
    <property type="protein sequence ID" value="BBT14894.1"/>
    <property type="molecule type" value="Genomic_DNA"/>
</dbReference>
<dbReference type="Gene3D" id="1.20.1270.180">
    <property type="match status" value="1"/>
</dbReference>
<evidence type="ECO:0000313" key="3">
    <source>
        <dbReference type="EMBL" id="BBT14894.1"/>
    </source>
</evidence>
<name>A0A6S5RP03_9GAMM</name>
<feature type="signal peptide" evidence="1">
    <location>
        <begin position="1"/>
        <end position="19"/>
    </location>
</feature>
<gene>
    <name evidence="3" type="ORF">WP8S17C03_09430</name>
</gene>
<dbReference type="AlphaFoldDB" id="A0A6S5RP03"/>
<feature type="domain" description="Lysozyme inhibitor LprI-like N-terminal" evidence="2">
    <location>
        <begin position="31"/>
        <end position="124"/>
    </location>
</feature>
<protein>
    <recommendedName>
        <fullName evidence="2">Lysozyme inhibitor LprI-like N-terminal domain-containing protein</fullName>
    </recommendedName>
</protein>
<organism evidence="3 4">
    <name type="scientific">Metapseudomonas otitidis</name>
    <dbReference type="NCBI Taxonomy" id="319939"/>
    <lineage>
        <taxon>Bacteria</taxon>
        <taxon>Pseudomonadati</taxon>
        <taxon>Pseudomonadota</taxon>
        <taxon>Gammaproteobacteria</taxon>
        <taxon>Pseudomonadales</taxon>
        <taxon>Pseudomonadaceae</taxon>
        <taxon>Metapseudomonas</taxon>
    </lineage>
</organism>
<proteinExistence type="predicted"/>
<accession>A0A6S5RP03</accession>
<dbReference type="Pfam" id="PF07007">
    <property type="entry name" value="LprI"/>
    <property type="match status" value="1"/>
</dbReference>
<dbReference type="InterPro" id="IPR009739">
    <property type="entry name" value="LprI-like_N"/>
</dbReference>
<evidence type="ECO:0000313" key="4">
    <source>
        <dbReference type="Proteomes" id="UP000515591"/>
    </source>
</evidence>
<evidence type="ECO:0000259" key="2">
    <source>
        <dbReference type="Pfam" id="PF07007"/>
    </source>
</evidence>